<name>A0A8T1X9Q8_9STRA</name>
<dbReference type="Proteomes" id="UP000693981">
    <property type="component" value="Unassembled WGS sequence"/>
</dbReference>
<keyword evidence="4" id="KW-1185">Reference proteome</keyword>
<dbReference type="PANTHER" id="PTHR48070">
    <property type="entry name" value="ESTERASE OVCA2"/>
    <property type="match status" value="1"/>
</dbReference>
<dbReference type="InterPro" id="IPR005645">
    <property type="entry name" value="FSH-like_dom"/>
</dbReference>
<dbReference type="GO" id="GO:0005634">
    <property type="term" value="C:nucleus"/>
    <property type="evidence" value="ECO:0007669"/>
    <property type="project" value="TreeGrafter"/>
</dbReference>
<comment type="caution">
    <text evidence="3">The sequence shown here is derived from an EMBL/GenBank/DDBJ whole genome shotgun (WGS) entry which is preliminary data.</text>
</comment>
<evidence type="ECO:0000256" key="1">
    <source>
        <dbReference type="ARBA" id="ARBA00022801"/>
    </source>
</evidence>
<gene>
    <name evidence="3" type="ORF">PHYBOEH_003233</name>
</gene>
<keyword evidence="1" id="KW-0378">Hydrolase</keyword>
<dbReference type="OrthoDB" id="414698at2759"/>
<sequence>MFDQIRGIREALGSSAEFVILNGPFEQKGPSDPIVEKMYASSAPFYEWFENRMADGRSFSWIDDPELRAKLGPGGTVGNGDESPWILSYPNIEQTMAVLDAEIRRRGPFDVAIGFSQGAEVLSVMTMWYLHHGDVRWWKLAICVSGAKPRGINIRSLFEDKHGQQMPIPLSSIHVIGKTDPIYVESHRLAELWVNEADGFKKWVFEHDGGHRFPSLSRNKGFYAELGRVIKKHCRGETATTPSRL</sequence>
<evidence type="ECO:0000259" key="2">
    <source>
        <dbReference type="Pfam" id="PF03959"/>
    </source>
</evidence>
<dbReference type="AlphaFoldDB" id="A0A8T1X9Q8"/>
<dbReference type="GO" id="GO:0016787">
    <property type="term" value="F:hydrolase activity"/>
    <property type="evidence" value="ECO:0007669"/>
    <property type="project" value="UniProtKB-KW"/>
</dbReference>
<dbReference type="GO" id="GO:0005737">
    <property type="term" value="C:cytoplasm"/>
    <property type="evidence" value="ECO:0007669"/>
    <property type="project" value="TreeGrafter"/>
</dbReference>
<protein>
    <recommendedName>
        <fullName evidence="2">Serine hydrolase domain-containing protein</fullName>
    </recommendedName>
</protein>
<dbReference type="PANTHER" id="PTHR48070:SF6">
    <property type="entry name" value="ESTERASE OVCA2"/>
    <property type="match status" value="1"/>
</dbReference>
<dbReference type="InterPro" id="IPR050593">
    <property type="entry name" value="LovG"/>
</dbReference>
<reference evidence="3" key="1">
    <citation type="submission" date="2021-02" db="EMBL/GenBank/DDBJ databases">
        <authorList>
            <person name="Palmer J.M."/>
        </authorList>
    </citation>
    <scope>NUCLEOTIDE SEQUENCE</scope>
    <source>
        <strain evidence="3">SCRP23</strain>
    </source>
</reference>
<feature type="domain" description="Serine hydrolase" evidence="2">
    <location>
        <begin position="3"/>
        <end position="220"/>
    </location>
</feature>
<organism evidence="3 4">
    <name type="scientific">Phytophthora boehmeriae</name>
    <dbReference type="NCBI Taxonomy" id="109152"/>
    <lineage>
        <taxon>Eukaryota</taxon>
        <taxon>Sar</taxon>
        <taxon>Stramenopiles</taxon>
        <taxon>Oomycota</taxon>
        <taxon>Peronosporomycetes</taxon>
        <taxon>Peronosporales</taxon>
        <taxon>Peronosporaceae</taxon>
        <taxon>Phytophthora</taxon>
    </lineage>
</organism>
<accession>A0A8T1X9Q8</accession>
<evidence type="ECO:0000313" key="3">
    <source>
        <dbReference type="EMBL" id="KAG7401038.1"/>
    </source>
</evidence>
<proteinExistence type="predicted"/>
<dbReference type="Pfam" id="PF03959">
    <property type="entry name" value="FSH1"/>
    <property type="match status" value="1"/>
</dbReference>
<evidence type="ECO:0000313" key="4">
    <source>
        <dbReference type="Proteomes" id="UP000693981"/>
    </source>
</evidence>
<dbReference type="EMBL" id="JAGDFL010000019">
    <property type="protein sequence ID" value="KAG7401038.1"/>
    <property type="molecule type" value="Genomic_DNA"/>
</dbReference>